<protein>
    <submittedName>
        <fullName evidence="1">Uncharacterized protein</fullName>
    </submittedName>
</protein>
<sequence>MAVRKGKLAPFLLVGVNLTRKVLSRNSLLMILSSFSTPVKDLCNLIKYILRKFFEAQQQNNGVLIELLFFKTVKEGFEMVKGYGTFEDSKKSVKWNAELDGELIKLFEAYRNDPVPRGLQSTLPYFMQNKSCYGLVCRVIRTAWPCVVQAVCDVV</sequence>
<organism evidence="1 2">
    <name type="scientific">Opisthorchis viverrini</name>
    <name type="common">Southeast Asian liver fluke</name>
    <dbReference type="NCBI Taxonomy" id="6198"/>
    <lineage>
        <taxon>Eukaryota</taxon>
        <taxon>Metazoa</taxon>
        <taxon>Spiralia</taxon>
        <taxon>Lophotrochozoa</taxon>
        <taxon>Platyhelminthes</taxon>
        <taxon>Trematoda</taxon>
        <taxon>Digenea</taxon>
        <taxon>Opisthorchiida</taxon>
        <taxon>Opisthorchiata</taxon>
        <taxon>Opisthorchiidae</taxon>
        <taxon>Opisthorchis</taxon>
    </lineage>
</organism>
<reference evidence="1 2" key="1">
    <citation type="submission" date="2015-03" db="EMBL/GenBank/DDBJ databases">
        <title>Draft genome of the nematode, Opisthorchis viverrini.</title>
        <authorList>
            <person name="Mitreva M."/>
        </authorList>
    </citation>
    <scope>NUCLEOTIDE SEQUENCE [LARGE SCALE GENOMIC DNA]</scope>
    <source>
        <strain evidence="1">Khon Kaen</strain>
    </source>
</reference>
<keyword evidence="2" id="KW-1185">Reference proteome</keyword>
<gene>
    <name evidence="1" type="ORF">X801_05644</name>
</gene>
<name>A0A1S8WVU2_OPIVI</name>
<dbReference type="AlphaFoldDB" id="A0A1S8WVU2"/>
<evidence type="ECO:0000313" key="1">
    <source>
        <dbReference type="EMBL" id="OON18501.1"/>
    </source>
</evidence>
<dbReference type="EMBL" id="KV894108">
    <property type="protein sequence ID" value="OON18501.1"/>
    <property type="molecule type" value="Genomic_DNA"/>
</dbReference>
<dbReference type="Proteomes" id="UP000243686">
    <property type="component" value="Unassembled WGS sequence"/>
</dbReference>
<accession>A0A1S8WVU2</accession>
<evidence type="ECO:0000313" key="2">
    <source>
        <dbReference type="Proteomes" id="UP000243686"/>
    </source>
</evidence>
<proteinExistence type="predicted"/>